<dbReference type="InterPro" id="IPR006860">
    <property type="entry name" value="FecR"/>
</dbReference>
<feature type="domain" description="FecR protein" evidence="2">
    <location>
        <begin position="76"/>
        <end position="159"/>
    </location>
</feature>
<dbReference type="PANTHER" id="PTHR30273:SF2">
    <property type="entry name" value="PROTEIN FECR"/>
    <property type="match status" value="1"/>
</dbReference>
<keyword evidence="1" id="KW-1133">Transmembrane helix</keyword>
<dbReference type="InterPro" id="IPR012373">
    <property type="entry name" value="Ferrdict_sens_TM"/>
</dbReference>
<organism evidence="3 4">
    <name type="scientific">Chryseobacterium populi</name>
    <dbReference type="NCBI Taxonomy" id="1144316"/>
    <lineage>
        <taxon>Bacteria</taxon>
        <taxon>Pseudomonadati</taxon>
        <taxon>Bacteroidota</taxon>
        <taxon>Flavobacteriia</taxon>
        <taxon>Flavobacteriales</taxon>
        <taxon>Weeksellaceae</taxon>
        <taxon>Chryseobacterium group</taxon>
        <taxon>Chryseobacterium</taxon>
    </lineage>
</organism>
<sequence>MKEKETKDQEKNNELTPEEFKEMWNKVSSQIQVKERKKKVKLISALAVVVLLGLLSIVGYNRVIRPDVYMAERTPIDLELKDGTKVRLLEGGKLSVEKSFPAEVREVRLDGNAIFNVTKSMNHPFIVHANRYQTKVLGTVFKITQANKDFKVDLYEGEVAIAKNGDTDGVYLLHPQETFNNYGNVKVVAISSMVKDPANKVEQRKEKSGGSIRLQFNGCRLKDALLVVENTYDVQINFPGSYGEKMISIDLTGMPVEAVLQNMALSLGLQLKFNANDQIYQLEK</sequence>
<comment type="caution">
    <text evidence="3">The sequence shown here is derived from an EMBL/GenBank/DDBJ whole genome shotgun (WGS) entry which is preliminary data.</text>
</comment>
<dbReference type="Gene3D" id="2.60.120.1440">
    <property type="match status" value="1"/>
</dbReference>
<dbReference type="RefSeq" id="WP_007841524.1">
    <property type="nucleotide sequence ID" value="NZ_AKJY01000014.1"/>
</dbReference>
<evidence type="ECO:0000313" key="3">
    <source>
        <dbReference type="EMBL" id="EJL74415.1"/>
    </source>
</evidence>
<keyword evidence="1" id="KW-0472">Membrane</keyword>
<dbReference type="Proteomes" id="UP000007509">
    <property type="component" value="Unassembled WGS sequence"/>
</dbReference>
<protein>
    <submittedName>
        <fullName evidence="3">Fe2+-dicitrate sensor, membrane component</fullName>
    </submittedName>
</protein>
<dbReference type="Pfam" id="PF04773">
    <property type="entry name" value="FecR"/>
    <property type="match status" value="1"/>
</dbReference>
<dbReference type="PANTHER" id="PTHR30273">
    <property type="entry name" value="PERIPLASMIC SIGNAL SENSOR AND SIGMA FACTOR ACTIVATOR FECR-RELATED"/>
    <property type="match status" value="1"/>
</dbReference>
<accession>J2K2N1</accession>
<evidence type="ECO:0000259" key="2">
    <source>
        <dbReference type="Pfam" id="PF04773"/>
    </source>
</evidence>
<evidence type="ECO:0000256" key="1">
    <source>
        <dbReference type="SAM" id="Phobius"/>
    </source>
</evidence>
<dbReference type="PATRIC" id="fig|1144316.3.peg.1159"/>
<keyword evidence="4" id="KW-1185">Reference proteome</keyword>
<name>J2K2N1_9FLAO</name>
<proteinExistence type="predicted"/>
<dbReference type="EMBL" id="AKJY01000014">
    <property type="protein sequence ID" value="EJL74415.1"/>
    <property type="molecule type" value="Genomic_DNA"/>
</dbReference>
<keyword evidence="1" id="KW-0812">Transmembrane</keyword>
<feature type="transmembrane region" description="Helical" evidence="1">
    <location>
        <begin position="42"/>
        <end position="60"/>
    </location>
</feature>
<reference evidence="3 4" key="1">
    <citation type="journal article" date="2012" name="J. Bacteriol.">
        <title>Twenty-one genome sequences from Pseudomonas species and 19 genome sequences from diverse bacteria isolated from the rhizosphere and endosphere of Populus deltoides.</title>
        <authorList>
            <person name="Brown S.D."/>
            <person name="Utturkar S.M."/>
            <person name="Klingeman D.M."/>
            <person name="Johnson C.M."/>
            <person name="Martin S.L."/>
            <person name="Land M.L."/>
            <person name="Lu T.Y."/>
            <person name="Schadt C.W."/>
            <person name="Doktycz M.J."/>
            <person name="Pelletier D.A."/>
        </authorList>
    </citation>
    <scope>NUCLEOTIDE SEQUENCE [LARGE SCALE GENOMIC DNA]</scope>
    <source>
        <strain evidence="3 4">CF314</strain>
    </source>
</reference>
<dbReference type="AlphaFoldDB" id="J2K2N1"/>
<dbReference type="GO" id="GO:0016989">
    <property type="term" value="F:sigma factor antagonist activity"/>
    <property type="evidence" value="ECO:0007669"/>
    <property type="project" value="TreeGrafter"/>
</dbReference>
<evidence type="ECO:0000313" key="4">
    <source>
        <dbReference type="Proteomes" id="UP000007509"/>
    </source>
</evidence>
<gene>
    <name evidence="3" type="ORF">PMI13_01154</name>
</gene>
<dbReference type="OrthoDB" id="651134at2"/>